<feature type="transmembrane region" description="Helical" evidence="9">
    <location>
        <begin position="98"/>
        <end position="123"/>
    </location>
</feature>
<gene>
    <name evidence="11" type="ORF">JTE90_014139</name>
</gene>
<name>A0AAV6VLH5_9ARAC</name>
<dbReference type="Pfam" id="PF10277">
    <property type="entry name" value="Frag1"/>
    <property type="match status" value="1"/>
</dbReference>
<keyword evidence="3" id="KW-0337">GPI-anchor biosynthesis</keyword>
<organism evidence="11 12">
    <name type="scientific">Oedothorax gibbosus</name>
    <dbReference type="NCBI Taxonomy" id="931172"/>
    <lineage>
        <taxon>Eukaryota</taxon>
        <taxon>Metazoa</taxon>
        <taxon>Ecdysozoa</taxon>
        <taxon>Arthropoda</taxon>
        <taxon>Chelicerata</taxon>
        <taxon>Arachnida</taxon>
        <taxon>Araneae</taxon>
        <taxon>Araneomorphae</taxon>
        <taxon>Entelegynae</taxon>
        <taxon>Araneoidea</taxon>
        <taxon>Linyphiidae</taxon>
        <taxon>Erigoninae</taxon>
        <taxon>Oedothorax</taxon>
    </lineage>
</organism>
<evidence type="ECO:0000313" key="12">
    <source>
        <dbReference type="Proteomes" id="UP000827092"/>
    </source>
</evidence>
<evidence type="ECO:0000256" key="8">
    <source>
        <dbReference type="SAM" id="MobiDB-lite"/>
    </source>
</evidence>
<evidence type="ECO:0000313" key="11">
    <source>
        <dbReference type="EMBL" id="KAG8196578.1"/>
    </source>
</evidence>
<sequence length="298" mass="34444">MVSHLRLKFPTIAVYTVSLPLASFIFCVLWSLLFNFERATFTHCQVPNYLPSISAAIGTFSPQKYVWQICVAIHAVPRFLVVFMYYSHLSDILYKDAIWQFLASFIFFVQAAEVTSLLGLTFISSSENFHAHEACFCVFMITAIANMILLYITMKYGTKQRSTLVQDLSLKYKSMFGTLNVSSTFLAVYFYFRHNWYCEPVVYTFFALFEYVVVFTNMCYHMTAYYDFADQIITKRIYRETLWKSHSRRIIQELLHSVGTLLKVASYNNASSYSPGGRRQGGEESRRKSSLQVRAHGG</sequence>
<keyword evidence="7 9" id="KW-0472">Membrane</keyword>
<feature type="domain" description="CWH43-like N-terminal" evidence="10">
    <location>
        <begin position="11"/>
        <end position="230"/>
    </location>
</feature>
<accession>A0AAV6VLH5</accession>
<evidence type="ECO:0000256" key="2">
    <source>
        <dbReference type="ARBA" id="ARBA00007414"/>
    </source>
</evidence>
<keyword evidence="4 9" id="KW-0812">Transmembrane</keyword>
<comment type="caution">
    <text evidence="11">The sequence shown here is derived from an EMBL/GenBank/DDBJ whole genome shotgun (WGS) entry which is preliminary data.</text>
</comment>
<dbReference type="GO" id="GO:0005789">
    <property type="term" value="C:endoplasmic reticulum membrane"/>
    <property type="evidence" value="ECO:0007669"/>
    <property type="project" value="TreeGrafter"/>
</dbReference>
<feature type="transmembrane region" description="Helical" evidence="9">
    <location>
        <begin position="204"/>
        <end position="226"/>
    </location>
</feature>
<comment type="similarity">
    <text evidence="2">Belongs to the PGAP2 family.</text>
</comment>
<dbReference type="PANTHER" id="PTHR12892">
    <property type="entry name" value="FGF RECEPTOR ACTIVATING PROTEIN 1"/>
    <property type="match status" value="1"/>
</dbReference>
<dbReference type="GO" id="GO:0000139">
    <property type="term" value="C:Golgi membrane"/>
    <property type="evidence" value="ECO:0007669"/>
    <property type="project" value="UniProtKB-SubCell"/>
</dbReference>
<reference evidence="11 12" key="1">
    <citation type="journal article" date="2022" name="Nat. Ecol. Evol.">
        <title>A masculinizing supergene underlies an exaggerated male reproductive morph in a spider.</title>
        <authorList>
            <person name="Hendrickx F."/>
            <person name="De Corte Z."/>
            <person name="Sonet G."/>
            <person name="Van Belleghem S.M."/>
            <person name="Kostlbacher S."/>
            <person name="Vangestel C."/>
        </authorList>
    </citation>
    <scope>NUCLEOTIDE SEQUENCE [LARGE SCALE GENOMIC DNA]</scope>
    <source>
        <strain evidence="11">W744_W776</strain>
    </source>
</reference>
<evidence type="ECO:0000256" key="9">
    <source>
        <dbReference type="SAM" id="Phobius"/>
    </source>
</evidence>
<keyword evidence="6" id="KW-0333">Golgi apparatus</keyword>
<feature type="region of interest" description="Disordered" evidence="8">
    <location>
        <begin position="272"/>
        <end position="298"/>
    </location>
</feature>
<feature type="transmembrane region" description="Helical" evidence="9">
    <location>
        <begin position="129"/>
        <end position="153"/>
    </location>
</feature>
<evidence type="ECO:0000256" key="3">
    <source>
        <dbReference type="ARBA" id="ARBA00022502"/>
    </source>
</evidence>
<keyword evidence="5 9" id="KW-1133">Transmembrane helix</keyword>
<feature type="transmembrane region" description="Helical" evidence="9">
    <location>
        <begin position="12"/>
        <end position="33"/>
    </location>
</feature>
<feature type="transmembrane region" description="Helical" evidence="9">
    <location>
        <begin position="174"/>
        <end position="192"/>
    </location>
</feature>
<evidence type="ECO:0000256" key="5">
    <source>
        <dbReference type="ARBA" id="ARBA00022989"/>
    </source>
</evidence>
<dbReference type="GO" id="GO:0006506">
    <property type="term" value="P:GPI anchor biosynthetic process"/>
    <property type="evidence" value="ECO:0007669"/>
    <property type="project" value="UniProtKB-KW"/>
</dbReference>
<comment type="subcellular location">
    <subcellularLocation>
        <location evidence="1">Golgi apparatus membrane</location>
        <topology evidence="1">Multi-pass membrane protein</topology>
    </subcellularLocation>
</comment>
<evidence type="ECO:0000256" key="7">
    <source>
        <dbReference type="ARBA" id="ARBA00023136"/>
    </source>
</evidence>
<feature type="transmembrane region" description="Helical" evidence="9">
    <location>
        <begin position="65"/>
        <end position="86"/>
    </location>
</feature>
<evidence type="ECO:0000259" key="10">
    <source>
        <dbReference type="Pfam" id="PF10277"/>
    </source>
</evidence>
<evidence type="ECO:0000256" key="4">
    <source>
        <dbReference type="ARBA" id="ARBA00022692"/>
    </source>
</evidence>
<proteinExistence type="inferred from homology"/>
<dbReference type="EMBL" id="JAFNEN010000067">
    <property type="protein sequence ID" value="KAG8196578.1"/>
    <property type="molecule type" value="Genomic_DNA"/>
</dbReference>
<dbReference type="Proteomes" id="UP000827092">
    <property type="component" value="Unassembled WGS sequence"/>
</dbReference>
<keyword evidence="12" id="KW-1185">Reference proteome</keyword>
<dbReference type="InterPro" id="IPR039545">
    <property type="entry name" value="PGAP2"/>
</dbReference>
<evidence type="ECO:0000256" key="1">
    <source>
        <dbReference type="ARBA" id="ARBA00004653"/>
    </source>
</evidence>
<dbReference type="PANTHER" id="PTHR12892:SF11">
    <property type="entry name" value="POST-GPI ATTACHMENT TO PROTEINS FACTOR 2"/>
    <property type="match status" value="1"/>
</dbReference>
<protein>
    <recommendedName>
        <fullName evidence="10">CWH43-like N-terminal domain-containing protein</fullName>
    </recommendedName>
</protein>
<evidence type="ECO:0000256" key="6">
    <source>
        <dbReference type="ARBA" id="ARBA00023034"/>
    </source>
</evidence>
<dbReference type="InterPro" id="IPR019402">
    <property type="entry name" value="CWH43_N"/>
</dbReference>
<dbReference type="AlphaFoldDB" id="A0AAV6VLH5"/>